<sequence length="234" mass="25072">MTQATVWAGRGPRDAVNDRSKVKPNTATKRGRFGMKLFSAQTQAQSKPLKSKLRLYASAEQTTLVPRLSATEANDNDDFDNFTSTAPNYGVEKRHSAAPSIGKSSLRNSVSRNNSLHNTVEAAETSVFEPLNRPVRMSSIASSGATSSSFNVIDDPVSFSGSSGRLASALPRINGTSSPAQTASFPSPSRSGSPTQLQQYTMQHVPSDSESDDIQLESRPKLFIANADVDSDSD</sequence>
<gene>
    <name evidence="2" type="ORF">TAPDE_002644</name>
</gene>
<feature type="compositionally biased region" description="Low complexity" evidence="1">
    <location>
        <begin position="104"/>
        <end position="113"/>
    </location>
</feature>
<feature type="compositionally biased region" description="Basic and acidic residues" evidence="1">
    <location>
        <begin position="11"/>
        <end position="21"/>
    </location>
</feature>
<dbReference type="EMBL" id="CAHR02000093">
    <property type="protein sequence ID" value="CCG82610.1"/>
    <property type="molecule type" value="Genomic_DNA"/>
</dbReference>
<comment type="caution">
    <text evidence="2">The sequence shown here is derived from an EMBL/GenBank/DDBJ whole genome shotgun (WGS) entry which is preliminary data.</text>
</comment>
<evidence type="ECO:0000256" key="1">
    <source>
        <dbReference type="SAM" id="MobiDB-lite"/>
    </source>
</evidence>
<dbReference type="VEuPathDB" id="FungiDB:TAPDE_002644"/>
<feature type="compositionally biased region" description="Polar residues" evidence="1">
    <location>
        <begin position="174"/>
        <end position="208"/>
    </location>
</feature>
<organism evidence="2 3">
    <name type="scientific">Taphrina deformans (strain PYCC 5710 / ATCC 11124 / CBS 356.35 / IMI 108563 / JCM 9778 / NBRC 8474)</name>
    <name type="common">Peach leaf curl fungus</name>
    <name type="synonym">Lalaria deformans</name>
    <dbReference type="NCBI Taxonomy" id="1097556"/>
    <lineage>
        <taxon>Eukaryota</taxon>
        <taxon>Fungi</taxon>
        <taxon>Dikarya</taxon>
        <taxon>Ascomycota</taxon>
        <taxon>Taphrinomycotina</taxon>
        <taxon>Taphrinomycetes</taxon>
        <taxon>Taphrinales</taxon>
        <taxon>Taphrinaceae</taxon>
        <taxon>Taphrina</taxon>
    </lineage>
</organism>
<feature type="region of interest" description="Disordered" evidence="1">
    <location>
        <begin position="69"/>
        <end position="113"/>
    </location>
</feature>
<dbReference type="OrthoDB" id="5345069at2759"/>
<reference evidence="2 3" key="1">
    <citation type="journal article" date="2013" name="MBio">
        <title>Genome sequencing of the plant pathogen Taphrina deformans, the causal agent of peach leaf curl.</title>
        <authorList>
            <person name="Cisse O.H."/>
            <person name="Almeida J.M.G.C.F."/>
            <person name="Fonseca A."/>
            <person name="Kumar A.A."/>
            <person name="Salojaervi J."/>
            <person name="Overmyer K."/>
            <person name="Hauser P.M."/>
            <person name="Pagni M."/>
        </authorList>
    </citation>
    <scope>NUCLEOTIDE SEQUENCE [LARGE SCALE GENOMIC DNA]</scope>
    <source>
        <strain evidence="3">PYCC 5710 / ATCC 11124 / CBS 356.35 / IMI 108563 / JCM 9778 / NBRC 8474</strain>
    </source>
</reference>
<feature type="region of interest" description="Disordered" evidence="1">
    <location>
        <begin position="1"/>
        <end position="31"/>
    </location>
</feature>
<evidence type="ECO:0000313" key="3">
    <source>
        <dbReference type="Proteomes" id="UP000013776"/>
    </source>
</evidence>
<accession>R4XDY1</accession>
<feature type="region of interest" description="Disordered" evidence="1">
    <location>
        <begin position="170"/>
        <end position="234"/>
    </location>
</feature>
<name>R4XDY1_TAPDE</name>
<proteinExistence type="predicted"/>
<keyword evidence="3" id="KW-1185">Reference proteome</keyword>
<evidence type="ECO:0000313" key="2">
    <source>
        <dbReference type="EMBL" id="CCG82610.1"/>
    </source>
</evidence>
<protein>
    <submittedName>
        <fullName evidence="2">Uncharacterized protein</fullName>
    </submittedName>
</protein>
<dbReference type="Proteomes" id="UP000013776">
    <property type="component" value="Unassembled WGS sequence"/>
</dbReference>
<dbReference type="AlphaFoldDB" id="R4XDY1"/>